<dbReference type="AlphaFoldDB" id="A0A6S6XXX4"/>
<accession>A0A6S6XXX4</accession>
<name>A0A6S6XXX4_9PROT</name>
<evidence type="ECO:0000313" key="2">
    <source>
        <dbReference type="Proteomes" id="UP000515733"/>
    </source>
</evidence>
<dbReference type="RefSeq" id="WP_145772391.1">
    <property type="nucleotide sequence ID" value="NZ_LR778301.1"/>
</dbReference>
<evidence type="ECO:0000313" key="1">
    <source>
        <dbReference type="EMBL" id="CAB1369846.1"/>
    </source>
</evidence>
<keyword evidence="2" id="KW-1185">Reference proteome</keyword>
<dbReference type="Proteomes" id="UP000515733">
    <property type="component" value="Chromosome"/>
</dbReference>
<protein>
    <submittedName>
        <fullName evidence="1">Uncharacterized protein</fullName>
    </submittedName>
</protein>
<proteinExistence type="predicted"/>
<dbReference type="EMBL" id="LR778301">
    <property type="protein sequence ID" value="CAB1369846.1"/>
    <property type="molecule type" value="Genomic_DNA"/>
</dbReference>
<sequence>MNPLPTNPQGSTPKTLKVTPFRLIILVTIALALVGLLMVISLETIEERAELILVPATCEALTYLAVPVQKHVAGCSYRGPVEHRFSRVLLQDIKISSDAILAERRLP</sequence>
<dbReference type="KEGG" id="doe:DENOEST_2681"/>
<organism evidence="1 2">
    <name type="scientific">Denitratisoma oestradiolicum</name>
    <dbReference type="NCBI Taxonomy" id="311182"/>
    <lineage>
        <taxon>Bacteria</taxon>
        <taxon>Pseudomonadati</taxon>
        <taxon>Pseudomonadota</taxon>
        <taxon>Betaproteobacteria</taxon>
        <taxon>Nitrosomonadales</taxon>
        <taxon>Sterolibacteriaceae</taxon>
        <taxon>Denitratisoma</taxon>
    </lineage>
</organism>
<gene>
    <name evidence="1" type="ORF">DENOEST_2681</name>
</gene>
<reference evidence="1 2" key="1">
    <citation type="submission" date="2020-03" db="EMBL/GenBank/DDBJ databases">
        <authorList>
            <consortium name="Genoscope - CEA"/>
            <person name="William W."/>
        </authorList>
    </citation>
    <scope>NUCLEOTIDE SEQUENCE [LARGE SCALE GENOMIC DNA]</scope>
    <source>
        <strain evidence="2">DSM 16959</strain>
    </source>
</reference>